<dbReference type="EMBL" id="JADQDK010000001">
    <property type="protein sequence ID" value="MBW0132758.1"/>
    <property type="molecule type" value="Genomic_DNA"/>
</dbReference>
<proteinExistence type="predicted"/>
<reference evidence="2 3" key="1">
    <citation type="submission" date="2020-11" db="EMBL/GenBank/DDBJ databases">
        <title>Pseudonocardia abyssalis sp. nov. and Pseudonocardia oceani sp. nov., description and phylogenomic analysis of two novel actinomycetes isolated from the deep Southern Ocean.</title>
        <authorList>
            <person name="Parra J."/>
        </authorList>
    </citation>
    <scope>NUCLEOTIDE SEQUENCE [LARGE SCALE GENOMIC DNA]</scope>
    <source>
        <strain evidence="2 3">KRD-168</strain>
    </source>
</reference>
<feature type="signal peptide" evidence="1">
    <location>
        <begin position="1"/>
        <end position="29"/>
    </location>
</feature>
<name>A0ABS6UKI6_9PSEU</name>
<keyword evidence="1" id="KW-0732">Signal</keyword>
<comment type="caution">
    <text evidence="2">The sequence shown here is derived from an EMBL/GenBank/DDBJ whole genome shotgun (WGS) entry which is preliminary data.</text>
</comment>
<sequence>MTTSPTRLAACTAASVLALVLGGCGGAPAAPPPATTDVTTASDGSTEVATFCQSVVDVEAGLAGGPPVDFATATPQEIQTAVREWGTTVEPLLAAVDAAAPAAVATDAGTLTRLTRQALSTGDESVFESPEFVAAEDGTDTYMVSECGYEQVEITAADYEYQGLPETLTAGIKAVTLVNEGEEAHEVGIVRVNDDVTLSVEEILALGEAEGMAAVTFTGAAFAGPGESDTAFISIDEPGRYGVACFIPEGSTAGAEGAGPPHFTLGMLGDFTVT</sequence>
<evidence type="ECO:0000256" key="1">
    <source>
        <dbReference type="SAM" id="SignalP"/>
    </source>
</evidence>
<dbReference type="Proteomes" id="UP000694287">
    <property type="component" value="Unassembled WGS sequence"/>
</dbReference>
<evidence type="ECO:0000313" key="3">
    <source>
        <dbReference type="Proteomes" id="UP000694287"/>
    </source>
</evidence>
<evidence type="ECO:0008006" key="4">
    <source>
        <dbReference type="Google" id="ProtNLM"/>
    </source>
</evidence>
<evidence type="ECO:0000313" key="2">
    <source>
        <dbReference type="EMBL" id="MBW0132758.1"/>
    </source>
</evidence>
<dbReference type="PROSITE" id="PS51257">
    <property type="entry name" value="PROKAR_LIPOPROTEIN"/>
    <property type="match status" value="1"/>
</dbReference>
<dbReference type="RefSeq" id="WP_218615714.1">
    <property type="nucleotide sequence ID" value="NZ_JADQDK010000001.1"/>
</dbReference>
<protein>
    <recommendedName>
        <fullName evidence="4">Lipoprotein</fullName>
    </recommendedName>
</protein>
<gene>
    <name evidence="2" type="ORF">I4I81_00600</name>
</gene>
<feature type="chain" id="PRO_5047173377" description="Lipoprotein" evidence="1">
    <location>
        <begin position="30"/>
        <end position="274"/>
    </location>
</feature>
<keyword evidence="3" id="KW-1185">Reference proteome</keyword>
<accession>A0ABS6UKI6</accession>
<organism evidence="2 3">
    <name type="scientific">Pseudonocardia abyssalis</name>
    <dbReference type="NCBI Taxonomy" id="2792008"/>
    <lineage>
        <taxon>Bacteria</taxon>
        <taxon>Bacillati</taxon>
        <taxon>Actinomycetota</taxon>
        <taxon>Actinomycetes</taxon>
        <taxon>Pseudonocardiales</taxon>
        <taxon>Pseudonocardiaceae</taxon>
        <taxon>Pseudonocardia</taxon>
    </lineage>
</organism>